<feature type="domain" description="Maltose/galactoside acetyltransferase" evidence="3">
    <location>
        <begin position="18"/>
        <end position="70"/>
    </location>
</feature>
<name>A0A2A9DNH3_9CORY</name>
<protein>
    <submittedName>
        <fullName evidence="4">Maltose O-acetyltransferase</fullName>
    </submittedName>
</protein>
<keyword evidence="2 4" id="KW-0808">Transferase</keyword>
<gene>
    <name evidence="4" type="ORF">ATK06_0574</name>
</gene>
<dbReference type="GO" id="GO:0005829">
    <property type="term" value="C:cytosol"/>
    <property type="evidence" value="ECO:0007669"/>
    <property type="project" value="TreeGrafter"/>
</dbReference>
<dbReference type="SUPFAM" id="SSF51161">
    <property type="entry name" value="Trimeric LpxA-like enzymes"/>
    <property type="match status" value="1"/>
</dbReference>
<dbReference type="Pfam" id="PF12464">
    <property type="entry name" value="Mac"/>
    <property type="match status" value="1"/>
</dbReference>
<dbReference type="InterPro" id="IPR024688">
    <property type="entry name" value="Mac_dom"/>
</dbReference>
<evidence type="ECO:0000256" key="2">
    <source>
        <dbReference type="ARBA" id="ARBA00022679"/>
    </source>
</evidence>
<dbReference type="PANTHER" id="PTHR23416">
    <property type="entry name" value="SIALIC ACID SYNTHASE-RELATED"/>
    <property type="match status" value="1"/>
</dbReference>
<proteinExistence type="inferred from homology"/>
<accession>A0A2A9DNH3</accession>
<dbReference type="STRING" id="1724.GCA_001044175_01453"/>
<comment type="similarity">
    <text evidence="1">Belongs to the transferase hexapeptide repeat family.</text>
</comment>
<dbReference type="Gene3D" id="2.160.10.10">
    <property type="entry name" value="Hexapeptide repeat proteins"/>
    <property type="match status" value="1"/>
</dbReference>
<dbReference type="PANTHER" id="PTHR23416:SF23">
    <property type="entry name" value="ACETYLTRANSFERASE C18B11.09C-RELATED"/>
    <property type="match status" value="1"/>
</dbReference>
<sequence length="196" mass="20924">MSTQRKPDTPDPNHPNTLDYVASGNWFQPGCSAFQDERARTLDLVHEFNALPPTQQERAQELLRQITCSDTHATVGGPFFVEVGKHLHLGERVFINTGATILNTAHVTIGDGTMIGPNCQLITVTHPLDREQRAAGWERAEPITLGKDVWLAAGVTVLPGVTLGDAAVAAAGAVVTKDVPPGVLVAGVPARVVREV</sequence>
<dbReference type="Pfam" id="PF14602">
    <property type="entry name" value="Hexapep_2"/>
    <property type="match status" value="1"/>
</dbReference>
<evidence type="ECO:0000256" key="1">
    <source>
        <dbReference type="ARBA" id="ARBA00007274"/>
    </source>
</evidence>
<dbReference type="InterPro" id="IPR051159">
    <property type="entry name" value="Hexapeptide_acetyltransf"/>
</dbReference>
<dbReference type="AlphaFoldDB" id="A0A2A9DNH3"/>
<evidence type="ECO:0000259" key="3">
    <source>
        <dbReference type="SMART" id="SM01266"/>
    </source>
</evidence>
<dbReference type="InterPro" id="IPR001451">
    <property type="entry name" value="Hexapep"/>
</dbReference>
<dbReference type="Proteomes" id="UP000221653">
    <property type="component" value="Unassembled WGS sequence"/>
</dbReference>
<reference evidence="4 5" key="1">
    <citation type="submission" date="2017-10" db="EMBL/GenBank/DDBJ databases">
        <title>Sequencing the genomes of 1000 actinobacteria strains.</title>
        <authorList>
            <person name="Klenk H.-P."/>
        </authorList>
    </citation>
    <scope>NUCLEOTIDE SEQUENCE [LARGE SCALE GENOMIC DNA]</scope>
    <source>
        <strain evidence="4 5">DSM 20688</strain>
    </source>
</reference>
<dbReference type="GO" id="GO:0016407">
    <property type="term" value="F:acetyltransferase activity"/>
    <property type="evidence" value="ECO:0007669"/>
    <property type="project" value="InterPro"/>
</dbReference>
<dbReference type="GO" id="GO:0008374">
    <property type="term" value="F:O-acyltransferase activity"/>
    <property type="evidence" value="ECO:0007669"/>
    <property type="project" value="TreeGrafter"/>
</dbReference>
<organism evidence="4 5">
    <name type="scientific">Corynebacterium renale</name>
    <dbReference type="NCBI Taxonomy" id="1724"/>
    <lineage>
        <taxon>Bacteria</taxon>
        <taxon>Bacillati</taxon>
        <taxon>Actinomycetota</taxon>
        <taxon>Actinomycetes</taxon>
        <taxon>Mycobacteriales</taxon>
        <taxon>Corynebacteriaceae</taxon>
        <taxon>Corynebacterium</taxon>
    </lineage>
</organism>
<dbReference type="CDD" id="cd03357">
    <property type="entry name" value="LbH_MAT_GAT"/>
    <property type="match status" value="1"/>
</dbReference>
<comment type="caution">
    <text evidence="4">The sequence shown here is derived from an EMBL/GenBank/DDBJ whole genome shotgun (WGS) entry which is preliminary data.</text>
</comment>
<evidence type="ECO:0000313" key="4">
    <source>
        <dbReference type="EMBL" id="PFG27512.1"/>
    </source>
</evidence>
<dbReference type="OrthoDB" id="2643438at2"/>
<dbReference type="EMBL" id="PDJF01000001">
    <property type="protein sequence ID" value="PFG27512.1"/>
    <property type="molecule type" value="Genomic_DNA"/>
</dbReference>
<dbReference type="RefSeq" id="WP_098388807.1">
    <property type="nucleotide sequence ID" value="NZ_LS483464.1"/>
</dbReference>
<dbReference type="SMART" id="SM01266">
    <property type="entry name" value="Mac"/>
    <property type="match status" value="1"/>
</dbReference>
<keyword evidence="5" id="KW-1185">Reference proteome</keyword>
<evidence type="ECO:0000313" key="5">
    <source>
        <dbReference type="Proteomes" id="UP000221653"/>
    </source>
</evidence>
<dbReference type="InterPro" id="IPR011004">
    <property type="entry name" value="Trimer_LpxA-like_sf"/>
</dbReference>